<sequence>MPESLKYAIITSLADPASLNIKEKLIASGEFEPRGGSFDGEPVFFHKGGAAALYTIARDTVFAENLDRSIGAEVFIFATRHEAAAAVPTLSAHAPGNFGAADFGGLGGMLCPAPAFLIKNALMGLDARKPAGYTVTMEATHHGPYLEKPAMFIEIGSAANQWRDGAAGLAVASVILELVKDRNAGSYQSAAAVGGPHYCTAFNKLIFDSGYAIGHLCPKYHCDKLDEALITQMAGKASPPARMFFIDWKGVNSGTRSKIIGIIEKLGYEYERA</sequence>
<dbReference type="SUPFAM" id="SSF142535">
    <property type="entry name" value="AF0625-like"/>
    <property type="match status" value="1"/>
</dbReference>
<reference evidence="4 5" key="1">
    <citation type="journal article" date="2016" name="Nat. Commun.">
        <title>Thousands of microbial genomes shed light on interconnected biogeochemical processes in an aquifer system.</title>
        <authorList>
            <person name="Anantharaman K."/>
            <person name="Brown C.T."/>
            <person name="Hug L.A."/>
            <person name="Sharon I."/>
            <person name="Castelle C.J."/>
            <person name="Probst A.J."/>
            <person name="Thomas B.C."/>
            <person name="Singh A."/>
            <person name="Wilkins M.J."/>
            <person name="Karaoz U."/>
            <person name="Brodie E.L."/>
            <person name="Williams K.H."/>
            <person name="Hubbard S.S."/>
            <person name="Banfield J.F."/>
        </authorList>
    </citation>
    <scope>NUCLEOTIDE SEQUENCE [LARGE SCALE GENOMIC DNA]</scope>
</reference>
<dbReference type="AlphaFoldDB" id="A0A1F7WLE5"/>
<dbReference type="PIRSF" id="PIRSF016210">
    <property type="entry name" value="UCP016210"/>
    <property type="match status" value="1"/>
</dbReference>
<evidence type="ECO:0000256" key="2">
    <source>
        <dbReference type="ARBA" id="ARBA00022801"/>
    </source>
</evidence>
<evidence type="ECO:0000313" key="5">
    <source>
        <dbReference type="Proteomes" id="UP000178735"/>
    </source>
</evidence>
<keyword evidence="3" id="KW-0862">Zinc</keyword>
<evidence type="ECO:0008006" key="6">
    <source>
        <dbReference type="Google" id="ProtNLM"/>
    </source>
</evidence>
<dbReference type="PANTHER" id="PTHR34667">
    <property type="entry name" value="D-AMINOACYL-TRNA DEACYLASE"/>
    <property type="match status" value="1"/>
</dbReference>
<keyword evidence="1" id="KW-0479">Metal-binding</keyword>
<dbReference type="HAMAP" id="MF_00562">
    <property type="entry name" value="Deacylase_DtdA"/>
    <property type="match status" value="1"/>
</dbReference>
<dbReference type="STRING" id="1817813.A2008_10050"/>
<comment type="caution">
    <text evidence="4">The sequence shown here is derived from an EMBL/GenBank/DDBJ whole genome shotgun (WGS) entry which is preliminary data.</text>
</comment>
<protein>
    <recommendedName>
        <fullName evidence="6">D-aminoacyl-tRNA deacylase</fullName>
    </recommendedName>
</protein>
<dbReference type="InterPro" id="IPR018033">
    <property type="entry name" value="Deacylase_DtdA_archaea"/>
</dbReference>
<dbReference type="GO" id="GO:0019478">
    <property type="term" value="P:D-amino acid catabolic process"/>
    <property type="evidence" value="ECO:0007669"/>
    <property type="project" value="InterPro"/>
</dbReference>
<dbReference type="Gene3D" id="3.40.50.10700">
    <property type="entry name" value="AF0625-like"/>
    <property type="match status" value="1"/>
</dbReference>
<keyword evidence="2" id="KW-0378">Hydrolase</keyword>
<organism evidence="4 5">
    <name type="scientific">Candidatus Wallbacteria bacterium GWC2_49_35</name>
    <dbReference type="NCBI Taxonomy" id="1817813"/>
    <lineage>
        <taxon>Bacteria</taxon>
        <taxon>Candidatus Walliibacteriota</taxon>
    </lineage>
</organism>
<accession>A0A1F7WLE5</accession>
<dbReference type="Pfam" id="PF04414">
    <property type="entry name" value="tRNA_deacylase"/>
    <property type="match status" value="1"/>
</dbReference>
<evidence type="ECO:0000256" key="1">
    <source>
        <dbReference type="ARBA" id="ARBA00022723"/>
    </source>
</evidence>
<proteinExistence type="inferred from homology"/>
<evidence type="ECO:0000256" key="3">
    <source>
        <dbReference type="ARBA" id="ARBA00022833"/>
    </source>
</evidence>
<dbReference type="InterPro" id="IPR007508">
    <property type="entry name" value="DtdA"/>
</dbReference>
<dbReference type="EMBL" id="MGFH01000159">
    <property type="protein sequence ID" value="OGM03653.1"/>
    <property type="molecule type" value="Genomic_DNA"/>
</dbReference>
<gene>
    <name evidence="4" type="ORF">A2008_10050</name>
</gene>
<dbReference type="PANTHER" id="PTHR34667:SF1">
    <property type="entry name" value="D-AMINOACYL-TRNA DEACYLASE"/>
    <property type="match status" value="1"/>
</dbReference>
<name>A0A1F7WLE5_9BACT</name>
<dbReference type="GO" id="GO:0046872">
    <property type="term" value="F:metal ion binding"/>
    <property type="evidence" value="ECO:0007669"/>
    <property type="project" value="UniProtKB-KW"/>
</dbReference>
<dbReference type="GO" id="GO:0051499">
    <property type="term" value="F:D-aminoacyl-tRNA deacylase activity"/>
    <property type="evidence" value="ECO:0007669"/>
    <property type="project" value="InterPro"/>
</dbReference>
<dbReference type="Proteomes" id="UP000178735">
    <property type="component" value="Unassembled WGS sequence"/>
</dbReference>
<dbReference type="Gene3D" id="3.40.630.50">
    <property type="entry name" value="AF0625-like"/>
    <property type="match status" value="1"/>
</dbReference>
<evidence type="ECO:0000313" key="4">
    <source>
        <dbReference type="EMBL" id="OGM03653.1"/>
    </source>
</evidence>